<keyword evidence="2" id="KW-0808">Transferase</keyword>
<dbReference type="AlphaFoldDB" id="A0AAJ6NWN1"/>
<dbReference type="SUPFAM" id="SSF53271">
    <property type="entry name" value="PRTase-like"/>
    <property type="match status" value="1"/>
</dbReference>
<name>A0AAJ6NWN1_9CYAN</name>
<reference evidence="2 3" key="1">
    <citation type="journal article" date="2023" name="Limnol Oceanogr Lett">
        <title>Environmental adaptations by the intertidal Antarctic cyanobacterium Halotia branconii CENA392 as revealed using long-read genome sequencing.</title>
        <authorList>
            <person name="Dextro R.B."/>
            <person name="Delbaje E."/>
            <person name="Freitas P.N.N."/>
            <person name="Geraldes V."/>
            <person name="Pinto E."/>
            <person name="Long P.F."/>
            <person name="Fiore M.F."/>
        </authorList>
    </citation>
    <scope>NUCLEOTIDE SEQUENCE [LARGE SCALE GENOMIC DNA]</scope>
    <source>
        <strain evidence="2 3">CENA392</strain>
    </source>
</reference>
<evidence type="ECO:0000313" key="2">
    <source>
        <dbReference type="EMBL" id="WGV27849.1"/>
    </source>
</evidence>
<sequence>MLFQDRTAAGQFLARQLADYANRPDVLVLALPRGGVPVAFEVAKALNANLDVLVVRKLGVPNDKELAMGALAIAQHFVGTTSRHEKKLPKTEIASTGVRVLNQDIVHQLNISDEIINSIVVQEQRELERREQLYRDNRPFPDLQARTVILVDDGLATGATMRAAVMAVRQQQPASIVVAVPVAALETYQELKSKVENIVCAATPNPFYSVGRWYEIFPQTTDDEVRSLLHKSYKKLSTIVPE</sequence>
<dbReference type="CDD" id="cd06223">
    <property type="entry name" value="PRTases_typeI"/>
    <property type="match status" value="1"/>
</dbReference>
<gene>
    <name evidence="2" type="ORF">QI031_10350</name>
</gene>
<dbReference type="InterPro" id="IPR000836">
    <property type="entry name" value="PRTase_dom"/>
</dbReference>
<feature type="domain" description="Phosphoribosyltransferase" evidence="1">
    <location>
        <begin position="100"/>
        <end position="195"/>
    </location>
</feature>
<dbReference type="InterPro" id="IPR029057">
    <property type="entry name" value="PRTase-like"/>
</dbReference>
<dbReference type="Gene3D" id="3.40.50.2020">
    <property type="match status" value="1"/>
</dbReference>
<evidence type="ECO:0000313" key="3">
    <source>
        <dbReference type="Proteomes" id="UP001223520"/>
    </source>
</evidence>
<keyword evidence="3" id="KW-1185">Reference proteome</keyword>
<dbReference type="KEGG" id="hbq:QI031_10350"/>
<organism evidence="2 3">
    <name type="scientific">Halotia branconii CENA392</name>
    <dbReference type="NCBI Taxonomy" id="1539056"/>
    <lineage>
        <taxon>Bacteria</taxon>
        <taxon>Bacillati</taxon>
        <taxon>Cyanobacteriota</taxon>
        <taxon>Cyanophyceae</taxon>
        <taxon>Nostocales</taxon>
        <taxon>Nodulariaceae</taxon>
        <taxon>Halotia</taxon>
    </lineage>
</organism>
<protein>
    <submittedName>
        <fullName evidence="2">Phosphoribosyltransferase</fullName>
    </submittedName>
</protein>
<dbReference type="EMBL" id="CP124543">
    <property type="protein sequence ID" value="WGV27849.1"/>
    <property type="molecule type" value="Genomic_DNA"/>
</dbReference>
<dbReference type="Proteomes" id="UP001223520">
    <property type="component" value="Chromosome"/>
</dbReference>
<evidence type="ECO:0000259" key="1">
    <source>
        <dbReference type="Pfam" id="PF00156"/>
    </source>
</evidence>
<dbReference type="Pfam" id="PF00156">
    <property type="entry name" value="Pribosyltran"/>
    <property type="match status" value="1"/>
</dbReference>
<dbReference type="GO" id="GO:0016757">
    <property type="term" value="F:glycosyltransferase activity"/>
    <property type="evidence" value="ECO:0007669"/>
    <property type="project" value="UniProtKB-KW"/>
</dbReference>
<proteinExistence type="predicted"/>
<dbReference type="RefSeq" id="WP_281485087.1">
    <property type="nucleotide sequence ID" value="NZ_CP124543.1"/>
</dbReference>
<accession>A0AAJ6NWN1</accession>
<keyword evidence="2" id="KW-0328">Glycosyltransferase</keyword>
<dbReference type="Gene3D" id="3.30.1310.20">
    <property type="entry name" value="PRTase-like"/>
    <property type="match status" value="1"/>
</dbReference>